<dbReference type="AlphaFoldDB" id="A0A6I8TTC3"/>
<dbReference type="Pfam" id="PF02949">
    <property type="entry name" value="7tm_6"/>
    <property type="match status" value="1"/>
</dbReference>
<keyword evidence="7" id="KW-0472">Membrane</keyword>
<evidence type="ECO:0000256" key="4">
    <source>
        <dbReference type="ARBA" id="ARBA00022692"/>
    </source>
</evidence>
<reference evidence="10" key="2">
    <citation type="submission" date="2020-05" db="UniProtKB">
        <authorList>
            <consortium name="EnsemblMetazoa"/>
        </authorList>
    </citation>
    <scope>IDENTIFICATION</scope>
    <source>
        <strain evidence="10">LVP_AGWG</strain>
    </source>
</reference>
<dbReference type="PANTHER" id="PTHR21137:SF35">
    <property type="entry name" value="ODORANT RECEPTOR 19A-RELATED"/>
    <property type="match status" value="1"/>
</dbReference>
<evidence type="ECO:0000256" key="3">
    <source>
        <dbReference type="ARBA" id="ARBA00022606"/>
    </source>
</evidence>
<sequence length="185" mass="21350">MFSIIIVIVSINSLYWSLIHYVSGLFKVVRLKLLHFSTFSSEKSRIDELNNIIELHDVIFRSARSLEEALNVYMLIQFGTCIIMICMTLMVLILAIDDRDLLIKMVLMMSFILFHILVYSLLGSELMAASALVANAVYEVPWYQWSVAEQRKVLFVWMRSAHLHICTLPRLPRGNFSTSTAKRSE</sequence>
<dbReference type="GO" id="GO:0007165">
    <property type="term" value="P:signal transduction"/>
    <property type="evidence" value="ECO:0007669"/>
    <property type="project" value="UniProtKB-KW"/>
</dbReference>
<dbReference type="OrthoDB" id="6597368at2759"/>
<gene>
    <name evidence="10" type="primary">110674111</name>
</gene>
<keyword evidence="5" id="KW-0552">Olfaction</keyword>
<evidence type="ECO:0000313" key="10">
    <source>
        <dbReference type="EnsemblMetazoa" id="AAEL018080-PB"/>
    </source>
</evidence>
<dbReference type="Proteomes" id="UP000008820">
    <property type="component" value="Chromosome 1"/>
</dbReference>
<keyword evidence="8" id="KW-0675">Receptor</keyword>
<name>A0A6I8TTC3_AEDAE</name>
<organism evidence="10 11">
    <name type="scientific">Aedes aegypti</name>
    <name type="common">Yellowfever mosquito</name>
    <name type="synonym">Culex aegypti</name>
    <dbReference type="NCBI Taxonomy" id="7159"/>
    <lineage>
        <taxon>Eukaryota</taxon>
        <taxon>Metazoa</taxon>
        <taxon>Ecdysozoa</taxon>
        <taxon>Arthropoda</taxon>
        <taxon>Hexapoda</taxon>
        <taxon>Insecta</taxon>
        <taxon>Pterygota</taxon>
        <taxon>Neoptera</taxon>
        <taxon>Endopterygota</taxon>
        <taxon>Diptera</taxon>
        <taxon>Nematocera</taxon>
        <taxon>Culicoidea</taxon>
        <taxon>Culicidae</taxon>
        <taxon>Culicinae</taxon>
        <taxon>Aedini</taxon>
        <taxon>Aedes</taxon>
        <taxon>Stegomyia</taxon>
    </lineage>
</organism>
<proteinExistence type="predicted"/>
<dbReference type="InParanoid" id="A0A6I8TTC3"/>
<keyword evidence="2" id="KW-1003">Cell membrane</keyword>
<keyword evidence="9" id="KW-0807">Transducer</keyword>
<dbReference type="EnsemblMetazoa" id="AAEL018080-RB">
    <property type="protein sequence ID" value="AAEL018080-PB"/>
    <property type="gene ID" value="AAEL018080"/>
</dbReference>
<evidence type="ECO:0000256" key="9">
    <source>
        <dbReference type="ARBA" id="ARBA00023224"/>
    </source>
</evidence>
<dbReference type="PANTHER" id="PTHR21137">
    <property type="entry name" value="ODORANT RECEPTOR"/>
    <property type="match status" value="1"/>
</dbReference>
<dbReference type="GO" id="GO:0005886">
    <property type="term" value="C:plasma membrane"/>
    <property type="evidence" value="ECO:0007669"/>
    <property type="project" value="UniProtKB-SubCell"/>
</dbReference>
<keyword evidence="3" id="KW-0716">Sensory transduction</keyword>
<evidence type="ECO:0000256" key="6">
    <source>
        <dbReference type="ARBA" id="ARBA00022989"/>
    </source>
</evidence>
<dbReference type="GO" id="GO:0004984">
    <property type="term" value="F:olfactory receptor activity"/>
    <property type="evidence" value="ECO:0007669"/>
    <property type="project" value="InterPro"/>
</dbReference>
<accession>A0A6I8TTC3</accession>
<protein>
    <submittedName>
        <fullName evidence="10">Uncharacterized protein</fullName>
    </submittedName>
</protein>
<evidence type="ECO:0000256" key="2">
    <source>
        <dbReference type="ARBA" id="ARBA00022475"/>
    </source>
</evidence>
<dbReference type="GO" id="GO:0005549">
    <property type="term" value="F:odorant binding"/>
    <property type="evidence" value="ECO:0007669"/>
    <property type="project" value="InterPro"/>
</dbReference>
<comment type="subcellular location">
    <subcellularLocation>
        <location evidence="1">Cell membrane</location>
        <topology evidence="1">Multi-pass membrane protein</topology>
    </subcellularLocation>
</comment>
<evidence type="ECO:0000256" key="5">
    <source>
        <dbReference type="ARBA" id="ARBA00022725"/>
    </source>
</evidence>
<dbReference type="InterPro" id="IPR004117">
    <property type="entry name" value="7tm6_olfct_rcpt"/>
</dbReference>
<evidence type="ECO:0000256" key="1">
    <source>
        <dbReference type="ARBA" id="ARBA00004651"/>
    </source>
</evidence>
<keyword evidence="11" id="KW-1185">Reference proteome</keyword>
<reference evidence="10 11" key="1">
    <citation type="submission" date="2017-06" db="EMBL/GenBank/DDBJ databases">
        <title>Aedes aegypti genome working group (AGWG) sequencing and assembly.</title>
        <authorList>
            <consortium name="Aedes aegypti Genome Working Group (AGWG)"/>
            <person name="Matthews B.J."/>
        </authorList>
    </citation>
    <scope>NUCLEOTIDE SEQUENCE [LARGE SCALE GENOMIC DNA]</scope>
    <source>
        <strain evidence="10 11">LVP_AGWG</strain>
    </source>
</reference>
<keyword evidence="6" id="KW-1133">Transmembrane helix</keyword>
<evidence type="ECO:0000313" key="11">
    <source>
        <dbReference type="Proteomes" id="UP000008820"/>
    </source>
</evidence>
<evidence type="ECO:0000256" key="7">
    <source>
        <dbReference type="ARBA" id="ARBA00023136"/>
    </source>
</evidence>
<evidence type="ECO:0000256" key="8">
    <source>
        <dbReference type="ARBA" id="ARBA00023170"/>
    </source>
</evidence>
<keyword evidence="4" id="KW-0812">Transmembrane</keyword>